<dbReference type="SUPFAM" id="SSF53474">
    <property type="entry name" value="alpha/beta-Hydrolases"/>
    <property type="match status" value="1"/>
</dbReference>
<reference evidence="4 6" key="2">
    <citation type="submission" date="2019-01" db="EMBL/GenBank/DDBJ databases">
        <title>High-quality-draft genome sequences of five non-tuberculosis mycobacteriaceae isolated from a nosocomial environment.</title>
        <authorList>
            <person name="Tiago I."/>
            <person name="Alarico S."/>
            <person name="Pereira S.G."/>
            <person name="Coelho C."/>
            <person name="Maranha A."/>
            <person name="Empadinhas N."/>
        </authorList>
    </citation>
    <scope>NUCLEOTIDE SEQUENCE [LARGE SCALE GENOMIC DNA]</scope>
    <source>
        <strain evidence="4 6">24AIII</strain>
    </source>
</reference>
<feature type="region of interest" description="Disordered" evidence="1">
    <location>
        <begin position="440"/>
        <end position="585"/>
    </location>
</feature>
<comment type="caution">
    <text evidence="3">The sequence shown here is derived from an EMBL/GenBank/DDBJ whole genome shotgun (WGS) entry which is preliminary data.</text>
</comment>
<dbReference type="InterPro" id="IPR029058">
    <property type="entry name" value="AB_hydrolase_fold"/>
</dbReference>
<sequence length="585" mass="60895">MGVNSTQLQSPRRTTTVLARGVAVGIAAAAVVGVSTPAAPIVSQAAVRLVDTTIGIGGSFDPLGLSIPMFFYGTAVPQGDSFHVVPYPGQINVEWPIISALPGLSGVPYWPHSLKQSERIGAGYLEQDIAKQASGEKITILGMSQGAQVAEIARADMAKDPTYVAHAGDYSFTLIGDPYQPNGGILSRFTSWSRVPILGDLFPLGRPGPSDSPFQTTVYQNQYDGFADFPAYFNPLAVVNALLGIMFEHVLPGYALEPKTSSNTVSTTVGNTTYVTFPQRLPLLAPLRLAASLIGAQRLVDAMDPVLRVIIESAYERTADPSQVKQFSWTTPQAKISAALKELPAAFAQSMQILRTGSYTPTLPQPTVDAAEPVTPTTDHPAKQVDNSPLAKAIRQSVVNLTAALTNITRPVAKLLQVVGGQKPTSAQAPSAAAAVAASSTTTPQALPSGGTRLPVTVTTAPQTKATTLQTKPTAAVSERATTPAAPPSSSAGQAKPAKSGKLRRSRADSVESDRAPRDQREQSAGPGRAVSDADTSAPSIKAPAPTAKAGDRKSESTRSTTKSDAPAGAKADHAQSAKSARPAA</sequence>
<protein>
    <submittedName>
        <fullName evidence="3">PE-PPE domain-containing protein</fullName>
    </submittedName>
</protein>
<dbReference type="EMBL" id="SDLO01000011">
    <property type="protein sequence ID" value="TDK88233.1"/>
    <property type="molecule type" value="Genomic_DNA"/>
</dbReference>
<dbReference type="AlphaFoldDB" id="A0A1A0MPY5"/>
<dbReference type="EMBL" id="LZSF01000130">
    <property type="protein sequence ID" value="OBA87121.1"/>
    <property type="molecule type" value="Genomic_DNA"/>
</dbReference>
<organism evidence="3 5">
    <name type="scientific">Mycolicibacterium mucogenicum</name>
    <name type="common">Mycobacterium mucogenicum</name>
    <dbReference type="NCBI Taxonomy" id="56689"/>
    <lineage>
        <taxon>Bacteria</taxon>
        <taxon>Bacillati</taxon>
        <taxon>Actinomycetota</taxon>
        <taxon>Actinomycetes</taxon>
        <taxon>Mycobacteriales</taxon>
        <taxon>Mycobacteriaceae</taxon>
        <taxon>Mycolicibacterium</taxon>
    </lineage>
</organism>
<accession>A0A1A0MPY5</accession>
<dbReference type="Proteomes" id="UP000093962">
    <property type="component" value="Unassembled WGS sequence"/>
</dbReference>
<dbReference type="RefSeq" id="WP_064859048.1">
    <property type="nucleotide sequence ID" value="NZ_LZSF01000130.1"/>
</dbReference>
<evidence type="ECO:0000313" key="3">
    <source>
        <dbReference type="EMBL" id="OBA87121.1"/>
    </source>
</evidence>
<evidence type="ECO:0000313" key="6">
    <source>
        <dbReference type="Proteomes" id="UP000294929"/>
    </source>
</evidence>
<dbReference type="Proteomes" id="UP000294929">
    <property type="component" value="Unassembled WGS sequence"/>
</dbReference>
<proteinExistence type="predicted"/>
<gene>
    <name evidence="3" type="ORF">A5642_20510</name>
    <name evidence="4" type="ORF">EUA03_15535</name>
</gene>
<evidence type="ECO:0000313" key="5">
    <source>
        <dbReference type="Proteomes" id="UP000093962"/>
    </source>
</evidence>
<dbReference type="OrthoDB" id="4568361at2"/>
<name>A0A1A0MPY5_MYCMU</name>
<dbReference type="InterPro" id="IPR013228">
    <property type="entry name" value="PE-PPE_C"/>
</dbReference>
<dbReference type="Gene3D" id="3.40.50.1820">
    <property type="entry name" value="alpha/beta hydrolase"/>
    <property type="match status" value="1"/>
</dbReference>
<reference evidence="3 5" key="1">
    <citation type="submission" date="2016-06" db="EMBL/GenBank/DDBJ databases">
        <authorList>
            <person name="Kjaerup R.B."/>
            <person name="Dalgaard T.S."/>
            <person name="Juul-Madsen H.R."/>
        </authorList>
    </citation>
    <scope>NUCLEOTIDE SEQUENCE [LARGE SCALE GENOMIC DNA]</scope>
    <source>
        <strain evidence="3 5">1199456.5</strain>
    </source>
</reference>
<feature type="compositionally biased region" description="Basic and acidic residues" evidence="1">
    <location>
        <begin position="506"/>
        <end position="522"/>
    </location>
</feature>
<feature type="domain" description="PE-PPE" evidence="2">
    <location>
        <begin position="83"/>
        <end position="315"/>
    </location>
</feature>
<evidence type="ECO:0000256" key="1">
    <source>
        <dbReference type="SAM" id="MobiDB-lite"/>
    </source>
</evidence>
<dbReference type="Pfam" id="PF08237">
    <property type="entry name" value="PE-PPE"/>
    <property type="match status" value="1"/>
</dbReference>
<evidence type="ECO:0000313" key="4">
    <source>
        <dbReference type="EMBL" id="TDK88233.1"/>
    </source>
</evidence>
<evidence type="ECO:0000259" key="2">
    <source>
        <dbReference type="Pfam" id="PF08237"/>
    </source>
</evidence>
<feature type="compositionally biased region" description="Low complexity" evidence="1">
    <location>
        <begin position="456"/>
        <end position="498"/>
    </location>
</feature>